<accession>A0ABU6W4Y4</accession>
<evidence type="ECO:0000313" key="2">
    <source>
        <dbReference type="Proteomes" id="UP001341840"/>
    </source>
</evidence>
<dbReference type="EMBL" id="JASCZI010181251">
    <property type="protein sequence ID" value="MED6179816.1"/>
    <property type="molecule type" value="Genomic_DNA"/>
</dbReference>
<organism evidence="1 2">
    <name type="scientific">Stylosanthes scabra</name>
    <dbReference type="NCBI Taxonomy" id="79078"/>
    <lineage>
        <taxon>Eukaryota</taxon>
        <taxon>Viridiplantae</taxon>
        <taxon>Streptophyta</taxon>
        <taxon>Embryophyta</taxon>
        <taxon>Tracheophyta</taxon>
        <taxon>Spermatophyta</taxon>
        <taxon>Magnoliopsida</taxon>
        <taxon>eudicotyledons</taxon>
        <taxon>Gunneridae</taxon>
        <taxon>Pentapetalae</taxon>
        <taxon>rosids</taxon>
        <taxon>fabids</taxon>
        <taxon>Fabales</taxon>
        <taxon>Fabaceae</taxon>
        <taxon>Papilionoideae</taxon>
        <taxon>50 kb inversion clade</taxon>
        <taxon>dalbergioids sensu lato</taxon>
        <taxon>Dalbergieae</taxon>
        <taxon>Pterocarpus clade</taxon>
        <taxon>Stylosanthes</taxon>
    </lineage>
</organism>
<proteinExistence type="predicted"/>
<comment type="caution">
    <text evidence="1">The sequence shown here is derived from an EMBL/GenBank/DDBJ whole genome shotgun (WGS) entry which is preliminary data.</text>
</comment>
<evidence type="ECO:0008006" key="3">
    <source>
        <dbReference type="Google" id="ProtNLM"/>
    </source>
</evidence>
<protein>
    <recommendedName>
        <fullName evidence="3">DUF4283 domain-containing protein</fullName>
    </recommendedName>
</protein>
<gene>
    <name evidence="1" type="ORF">PIB30_004461</name>
</gene>
<evidence type="ECO:0000313" key="1">
    <source>
        <dbReference type="EMBL" id="MED6179816.1"/>
    </source>
</evidence>
<sequence length="507" mass="56377">MGLSVNMWCVENFNTISKLWGKMILIDDRAKESKSYSIARVLIDSFQWEAINKWISIKIEDITFDVFFKETGAEAYSVELHPDLGDTVSEMVEDTKSQAELEKSPTTDTCGNLKSKNIIDPIIDEEINGWWNNVPQFNDGRESCGGGWGYHVGEFLDVGVSSLLILEEDLGLNDLGFDLALYEAQIVCRRLAEEKRMEDENKIRMGCEDNEPVRVYGENSDGSCPFPPGFRPCVDQYHVHRVMGRAHSSPNLDIRIPNSGEESESSVDAVGVYSENSRAVYGKAGLEDDEDDSDETRYMLNIEAIKGGAFGSVDNEDGGVVVTSALKGGDANCVALVPDLGVTNNDDVCSTGLLFDNRDEDVVLSEQSTELGLEIDERDVELDSIGESVEEDSSADFCAAKETRCRAGLFFDSSEDEEIRSKLSRNKRLDGKKRSDLRPKDQSQGKKLPCILGEIQSQRERRSYGVEEGIEEQVSSATTFWYSGRRGARSEGERLLVMVEGKGRACW</sequence>
<name>A0ABU6W4Y4_9FABA</name>
<keyword evidence="2" id="KW-1185">Reference proteome</keyword>
<reference evidence="1 2" key="1">
    <citation type="journal article" date="2023" name="Plants (Basel)">
        <title>Bridging the Gap: Combining Genomics and Transcriptomics Approaches to Understand Stylosanthes scabra, an Orphan Legume from the Brazilian Caatinga.</title>
        <authorList>
            <person name="Ferreira-Neto J.R.C."/>
            <person name="da Silva M.D."/>
            <person name="Binneck E."/>
            <person name="de Melo N.F."/>
            <person name="da Silva R.H."/>
            <person name="de Melo A.L.T.M."/>
            <person name="Pandolfi V."/>
            <person name="Bustamante F.O."/>
            <person name="Brasileiro-Vidal A.C."/>
            <person name="Benko-Iseppon A.M."/>
        </authorList>
    </citation>
    <scope>NUCLEOTIDE SEQUENCE [LARGE SCALE GENOMIC DNA]</scope>
    <source>
        <tissue evidence="1">Leaves</tissue>
    </source>
</reference>
<dbReference type="Proteomes" id="UP001341840">
    <property type="component" value="Unassembled WGS sequence"/>
</dbReference>